<feature type="compositionally biased region" description="Basic residues" evidence="1">
    <location>
        <begin position="104"/>
        <end position="118"/>
    </location>
</feature>
<feature type="compositionally biased region" description="Basic and acidic residues" evidence="1">
    <location>
        <begin position="22"/>
        <end position="36"/>
    </location>
</feature>
<name>A0A085LMM0_9BILA</name>
<reference evidence="2 3" key="1">
    <citation type="journal article" date="2014" name="Nat. Genet.">
        <title>Genome and transcriptome of the porcine whipworm Trichuris suis.</title>
        <authorList>
            <person name="Jex A.R."/>
            <person name="Nejsum P."/>
            <person name="Schwarz E.M."/>
            <person name="Hu L."/>
            <person name="Young N.D."/>
            <person name="Hall R.S."/>
            <person name="Korhonen P.K."/>
            <person name="Liao S."/>
            <person name="Thamsborg S."/>
            <person name="Xia J."/>
            <person name="Xu P."/>
            <person name="Wang S."/>
            <person name="Scheerlinck J.P."/>
            <person name="Hofmann A."/>
            <person name="Sternberg P.W."/>
            <person name="Wang J."/>
            <person name="Gasser R.B."/>
        </authorList>
    </citation>
    <scope>NUCLEOTIDE SEQUENCE [LARGE SCALE GENOMIC DNA]</scope>
    <source>
        <strain evidence="2">DCEP-RM93M</strain>
    </source>
</reference>
<feature type="compositionally biased region" description="Basic and acidic residues" evidence="1">
    <location>
        <begin position="129"/>
        <end position="147"/>
    </location>
</feature>
<dbReference type="AlphaFoldDB" id="A0A085LMM0"/>
<proteinExistence type="predicted"/>
<keyword evidence="3" id="KW-1185">Reference proteome</keyword>
<gene>
    <name evidence="2" type="ORF">M513_12916</name>
</gene>
<evidence type="ECO:0000313" key="2">
    <source>
        <dbReference type="EMBL" id="KFD46216.1"/>
    </source>
</evidence>
<dbReference type="Proteomes" id="UP000030764">
    <property type="component" value="Unassembled WGS sequence"/>
</dbReference>
<sequence>MNRQKEDDWSRAVLLSVGTRQSESRKTRKLRGEQDPGVRNGVTCRRPSTPPITNRADNEERQNALSSNIMKFDSYYHTSEIFERKDNNKNNTKENESRENRNNNKNKNKKKKKNNNKNKNKEQALQQKEGPEAGKQKQEEQERREEL</sequence>
<evidence type="ECO:0000313" key="3">
    <source>
        <dbReference type="Proteomes" id="UP000030764"/>
    </source>
</evidence>
<dbReference type="EMBL" id="KL363386">
    <property type="protein sequence ID" value="KFD46216.1"/>
    <property type="molecule type" value="Genomic_DNA"/>
</dbReference>
<evidence type="ECO:0000256" key="1">
    <source>
        <dbReference type="SAM" id="MobiDB-lite"/>
    </source>
</evidence>
<organism evidence="2 3">
    <name type="scientific">Trichuris suis</name>
    <name type="common">pig whipworm</name>
    <dbReference type="NCBI Taxonomy" id="68888"/>
    <lineage>
        <taxon>Eukaryota</taxon>
        <taxon>Metazoa</taxon>
        <taxon>Ecdysozoa</taxon>
        <taxon>Nematoda</taxon>
        <taxon>Enoplea</taxon>
        <taxon>Dorylaimia</taxon>
        <taxon>Trichinellida</taxon>
        <taxon>Trichuridae</taxon>
        <taxon>Trichuris</taxon>
    </lineage>
</organism>
<feature type="compositionally biased region" description="Basic and acidic residues" evidence="1">
    <location>
        <begin position="80"/>
        <end position="102"/>
    </location>
</feature>
<protein>
    <submittedName>
        <fullName evidence="2">Uncharacterized protein</fullName>
    </submittedName>
</protein>
<accession>A0A085LMM0</accession>
<feature type="region of interest" description="Disordered" evidence="1">
    <location>
        <begin position="17"/>
        <end position="147"/>
    </location>
</feature>